<proteinExistence type="predicted"/>
<protein>
    <recommendedName>
        <fullName evidence="1">Integrase catalytic domain-containing protein</fullName>
    </recommendedName>
</protein>
<feature type="domain" description="Integrase catalytic" evidence="1">
    <location>
        <begin position="2"/>
        <end position="63"/>
    </location>
</feature>
<evidence type="ECO:0000313" key="3">
    <source>
        <dbReference type="Proteomes" id="UP000637774"/>
    </source>
</evidence>
<accession>A0ABQ2A3Y4</accession>
<dbReference type="InterPro" id="IPR012337">
    <property type="entry name" value="RNaseH-like_sf"/>
</dbReference>
<comment type="caution">
    <text evidence="2">The sequence shown here is derived from an EMBL/GenBank/DDBJ whole genome shotgun (WGS) entry which is preliminary data.</text>
</comment>
<dbReference type="SUPFAM" id="SSF53098">
    <property type="entry name" value="Ribonuclease H-like"/>
    <property type="match status" value="1"/>
</dbReference>
<dbReference type="InterPro" id="IPR001584">
    <property type="entry name" value="Integrase_cat-core"/>
</dbReference>
<name>A0ABQ2A3Y4_9BACT</name>
<dbReference type="Proteomes" id="UP000637774">
    <property type="component" value="Unassembled WGS sequence"/>
</dbReference>
<sequence length="70" mass="7773">MPSFSRPGTPYDNARAKADWSTLKTDLLPHGGAFASLEEARLEVAHYLDAYFNLDRRHSPLARPTSLNGT</sequence>
<dbReference type="EMBL" id="BMGY01000011">
    <property type="protein sequence ID" value="GGH84088.1"/>
    <property type="molecule type" value="Genomic_DNA"/>
</dbReference>
<gene>
    <name evidence="2" type="ORF">GCM10011495_15190</name>
</gene>
<dbReference type="Pfam" id="PF13683">
    <property type="entry name" value="rve_3"/>
    <property type="match status" value="1"/>
</dbReference>
<dbReference type="RefSeq" id="WP_188561459.1">
    <property type="nucleotide sequence ID" value="NZ_BMGY01000011.1"/>
</dbReference>
<evidence type="ECO:0000259" key="1">
    <source>
        <dbReference type="Pfam" id="PF13683"/>
    </source>
</evidence>
<reference evidence="3" key="1">
    <citation type="journal article" date="2019" name="Int. J. Syst. Evol. Microbiol.">
        <title>The Global Catalogue of Microorganisms (GCM) 10K type strain sequencing project: providing services to taxonomists for standard genome sequencing and annotation.</title>
        <authorList>
            <consortium name="The Broad Institute Genomics Platform"/>
            <consortium name="The Broad Institute Genome Sequencing Center for Infectious Disease"/>
            <person name="Wu L."/>
            <person name="Ma J."/>
        </authorList>
    </citation>
    <scope>NUCLEOTIDE SEQUENCE [LARGE SCALE GENOMIC DNA]</scope>
    <source>
        <strain evidence="3">CGMCC 1.14966</strain>
    </source>
</reference>
<keyword evidence="3" id="KW-1185">Reference proteome</keyword>
<evidence type="ECO:0000313" key="2">
    <source>
        <dbReference type="EMBL" id="GGH84088.1"/>
    </source>
</evidence>
<organism evidence="2 3">
    <name type="scientific">Hymenobacter frigidus</name>
    <dbReference type="NCBI Taxonomy" id="1524095"/>
    <lineage>
        <taxon>Bacteria</taxon>
        <taxon>Pseudomonadati</taxon>
        <taxon>Bacteroidota</taxon>
        <taxon>Cytophagia</taxon>
        <taxon>Cytophagales</taxon>
        <taxon>Hymenobacteraceae</taxon>
        <taxon>Hymenobacter</taxon>
    </lineage>
</organism>